<keyword evidence="1" id="KW-0812">Transmembrane</keyword>
<organism evidence="2 3">
    <name type="scientific">Lacimicrobium alkaliphilum</name>
    <dbReference type="NCBI Taxonomy" id="1526571"/>
    <lineage>
        <taxon>Bacteria</taxon>
        <taxon>Pseudomonadati</taxon>
        <taxon>Pseudomonadota</taxon>
        <taxon>Gammaproteobacteria</taxon>
        <taxon>Alteromonadales</taxon>
        <taxon>Alteromonadaceae</taxon>
        <taxon>Lacimicrobium</taxon>
    </lineage>
</organism>
<dbReference type="InterPro" id="IPR004891">
    <property type="entry name" value="Mercury-R_MerC"/>
</dbReference>
<evidence type="ECO:0000313" key="2">
    <source>
        <dbReference type="EMBL" id="GGD76592.1"/>
    </source>
</evidence>
<evidence type="ECO:0000313" key="3">
    <source>
        <dbReference type="Proteomes" id="UP000614272"/>
    </source>
</evidence>
<feature type="transmembrane region" description="Helical" evidence="1">
    <location>
        <begin position="96"/>
        <end position="114"/>
    </location>
</feature>
<comment type="caution">
    <text evidence="2">The sequence shown here is derived from an EMBL/GenBank/DDBJ whole genome shotgun (WGS) entry which is preliminary data.</text>
</comment>
<feature type="transmembrane region" description="Helical" evidence="1">
    <location>
        <begin position="73"/>
        <end position="90"/>
    </location>
</feature>
<keyword evidence="3" id="KW-1185">Reference proteome</keyword>
<gene>
    <name evidence="2" type="ORF">GCM10011357_34510</name>
</gene>
<feature type="transmembrane region" description="Helical" evidence="1">
    <location>
        <begin position="12"/>
        <end position="32"/>
    </location>
</feature>
<keyword evidence="1" id="KW-1133">Transmembrane helix</keyword>
<evidence type="ECO:0000256" key="1">
    <source>
        <dbReference type="SAM" id="Phobius"/>
    </source>
</evidence>
<dbReference type="EMBL" id="BMGJ01000018">
    <property type="protein sequence ID" value="GGD76592.1"/>
    <property type="molecule type" value="Genomic_DNA"/>
</dbReference>
<sequence>MEQMIRDKAGIFFSGLCLCHCLLTPAVLFLIGTGTLTSAFASEITHQILLMPVLFLALYSLPVAWYKNRDNKLLILALSGLTWLIAARFFHGYVEIMLTTLGSVCLISGHIISLNQCKH</sequence>
<protein>
    <recommendedName>
        <fullName evidence="4">MerC mercury resistance protein</fullName>
    </recommendedName>
</protein>
<feature type="transmembrane region" description="Helical" evidence="1">
    <location>
        <begin position="44"/>
        <end position="66"/>
    </location>
</feature>
<reference evidence="3" key="1">
    <citation type="journal article" date="2019" name="Int. J. Syst. Evol. Microbiol.">
        <title>The Global Catalogue of Microorganisms (GCM) 10K type strain sequencing project: providing services to taxonomists for standard genome sequencing and annotation.</title>
        <authorList>
            <consortium name="The Broad Institute Genomics Platform"/>
            <consortium name="The Broad Institute Genome Sequencing Center for Infectious Disease"/>
            <person name="Wu L."/>
            <person name="Ma J."/>
        </authorList>
    </citation>
    <scope>NUCLEOTIDE SEQUENCE [LARGE SCALE GENOMIC DNA]</scope>
    <source>
        <strain evidence="3">CGMCC 1.12923</strain>
    </source>
</reference>
<evidence type="ECO:0008006" key="4">
    <source>
        <dbReference type="Google" id="ProtNLM"/>
    </source>
</evidence>
<name>A0ABQ1RQ50_9ALTE</name>
<dbReference type="Proteomes" id="UP000614272">
    <property type="component" value="Unassembled WGS sequence"/>
</dbReference>
<dbReference type="Pfam" id="PF03203">
    <property type="entry name" value="MerC"/>
    <property type="match status" value="1"/>
</dbReference>
<proteinExistence type="predicted"/>
<accession>A0ABQ1RQ50</accession>
<keyword evidence="1" id="KW-0472">Membrane</keyword>
<dbReference type="RefSeq" id="WP_099036058.1">
    <property type="nucleotide sequence ID" value="NZ_BMGJ01000018.1"/>
</dbReference>